<dbReference type="Pfam" id="PF13563">
    <property type="entry name" value="2_5_RNA_ligase2"/>
    <property type="match status" value="1"/>
</dbReference>
<dbReference type="NCBIfam" id="TIGR02258">
    <property type="entry name" value="2_5_ligase"/>
    <property type="match status" value="1"/>
</dbReference>
<keyword evidence="4" id="KW-1185">Reference proteome</keyword>
<dbReference type="GO" id="GO:0016874">
    <property type="term" value="F:ligase activity"/>
    <property type="evidence" value="ECO:0007669"/>
    <property type="project" value="UniProtKB-KW"/>
</dbReference>
<accession>A0A1H5VV39</accession>
<dbReference type="PANTHER" id="PTHR35561:SF1">
    <property type="entry name" value="RNA 2',3'-CYCLIC PHOSPHODIESTERASE"/>
    <property type="match status" value="1"/>
</dbReference>
<comment type="catalytic activity">
    <reaction evidence="2">
        <text>a 3'-end 2',3'-cyclophospho-ribonucleotide-RNA + H2O = a 3'-end 2'-phospho-ribonucleotide-RNA + H(+)</text>
        <dbReference type="Rhea" id="RHEA:11828"/>
        <dbReference type="Rhea" id="RHEA-COMP:10464"/>
        <dbReference type="Rhea" id="RHEA-COMP:17353"/>
        <dbReference type="ChEBI" id="CHEBI:15377"/>
        <dbReference type="ChEBI" id="CHEBI:15378"/>
        <dbReference type="ChEBI" id="CHEBI:83064"/>
        <dbReference type="ChEBI" id="CHEBI:173113"/>
        <dbReference type="EC" id="3.1.4.58"/>
    </reaction>
</comment>
<dbReference type="InterPro" id="IPR004175">
    <property type="entry name" value="RNA_CPDase"/>
</dbReference>
<comment type="function">
    <text evidence="2">Hydrolyzes RNA 2',3'-cyclic phosphodiester to an RNA 2'-phosphomonoester.</text>
</comment>
<dbReference type="SUPFAM" id="SSF55144">
    <property type="entry name" value="LigT-like"/>
    <property type="match status" value="1"/>
</dbReference>
<evidence type="ECO:0000313" key="3">
    <source>
        <dbReference type="EMBL" id="SEF90417.1"/>
    </source>
</evidence>
<feature type="active site" description="Proton donor" evidence="2">
    <location>
        <position position="40"/>
    </location>
</feature>
<name>A0A1H5VV39_9CLOT</name>
<reference evidence="4" key="1">
    <citation type="submission" date="2016-10" db="EMBL/GenBank/DDBJ databases">
        <authorList>
            <person name="Varghese N."/>
            <person name="Submissions S."/>
        </authorList>
    </citation>
    <scope>NUCLEOTIDE SEQUENCE [LARGE SCALE GENOMIC DNA]</scope>
    <source>
        <strain evidence="4">DSM 5463</strain>
    </source>
</reference>
<organism evidence="3 4">
    <name type="scientific">Caloramator fervidus</name>
    <dbReference type="NCBI Taxonomy" id="29344"/>
    <lineage>
        <taxon>Bacteria</taxon>
        <taxon>Bacillati</taxon>
        <taxon>Bacillota</taxon>
        <taxon>Clostridia</taxon>
        <taxon>Eubacteriales</taxon>
        <taxon>Clostridiaceae</taxon>
        <taxon>Caloramator</taxon>
    </lineage>
</organism>
<dbReference type="EC" id="3.1.4.58" evidence="2"/>
<evidence type="ECO:0000256" key="2">
    <source>
        <dbReference type="HAMAP-Rule" id="MF_01940"/>
    </source>
</evidence>
<gene>
    <name evidence="3" type="ORF">SAMN05660865_01300</name>
</gene>
<dbReference type="InterPro" id="IPR009097">
    <property type="entry name" value="Cyclic_Pdiesterase"/>
</dbReference>
<dbReference type="EMBL" id="FNUK01000015">
    <property type="protein sequence ID" value="SEF90417.1"/>
    <property type="molecule type" value="Genomic_DNA"/>
</dbReference>
<dbReference type="RefSeq" id="WP_159945849.1">
    <property type="nucleotide sequence ID" value="NZ_FNUK01000015.1"/>
</dbReference>
<feature type="short sequence motif" description="HXTX 2" evidence="2">
    <location>
        <begin position="126"/>
        <end position="129"/>
    </location>
</feature>
<dbReference type="Proteomes" id="UP000242850">
    <property type="component" value="Unassembled WGS sequence"/>
</dbReference>
<keyword evidence="3" id="KW-0436">Ligase</keyword>
<proteinExistence type="inferred from homology"/>
<dbReference type="GO" id="GO:0004113">
    <property type="term" value="F:2',3'-cyclic-nucleotide 3'-phosphodiesterase activity"/>
    <property type="evidence" value="ECO:0007669"/>
    <property type="project" value="InterPro"/>
</dbReference>
<protein>
    <recommendedName>
        <fullName evidence="2">RNA 2',3'-cyclic phosphodiesterase</fullName>
        <shortName evidence="2">RNA 2',3'-CPDase</shortName>
        <ecNumber evidence="2">3.1.4.58</ecNumber>
    </recommendedName>
</protein>
<dbReference type="OrthoDB" id="9789350at2"/>
<feature type="active site" description="Proton acceptor" evidence="2">
    <location>
        <position position="126"/>
    </location>
</feature>
<comment type="similarity">
    <text evidence="2">Belongs to the 2H phosphoesterase superfamily. ThpR family.</text>
</comment>
<dbReference type="HAMAP" id="MF_01940">
    <property type="entry name" value="RNA_CPDase"/>
    <property type="match status" value="1"/>
</dbReference>
<dbReference type="AlphaFoldDB" id="A0A1H5VV39"/>
<dbReference type="PANTHER" id="PTHR35561">
    <property type="entry name" value="RNA 2',3'-CYCLIC PHOSPHODIESTERASE"/>
    <property type="match status" value="1"/>
</dbReference>
<evidence type="ECO:0000256" key="1">
    <source>
        <dbReference type="ARBA" id="ARBA00022801"/>
    </source>
</evidence>
<sequence length="182" mass="21260">MRTFITFDFDLKTKQQIANIQRIIKDNSNKGRFKYYNNFHLTLQFLGETDLSTVNEIYDQLLKAAKSFSKVKVFLQGIDAFVSGNNIRTIYLKVHGELEKIKNIAEKVFLITNKFGFKKDNKFIPHVTIAQDVDLNISFDELKEKVKGIKIDNIVFDKIIIMKSEEIEGKRIYTPLKILYLK</sequence>
<feature type="short sequence motif" description="HXTX 1" evidence="2">
    <location>
        <begin position="40"/>
        <end position="43"/>
    </location>
</feature>
<dbReference type="Gene3D" id="3.90.1140.10">
    <property type="entry name" value="Cyclic phosphodiesterase"/>
    <property type="match status" value="1"/>
</dbReference>
<keyword evidence="1 2" id="KW-0378">Hydrolase</keyword>
<dbReference type="GO" id="GO:0008664">
    <property type="term" value="F:RNA 2',3'-cyclic 3'-phosphodiesterase activity"/>
    <property type="evidence" value="ECO:0007669"/>
    <property type="project" value="UniProtKB-EC"/>
</dbReference>
<evidence type="ECO:0000313" key="4">
    <source>
        <dbReference type="Proteomes" id="UP000242850"/>
    </source>
</evidence>